<dbReference type="GO" id="GO:0016020">
    <property type="term" value="C:membrane"/>
    <property type="evidence" value="ECO:0007669"/>
    <property type="project" value="UniProtKB-SubCell"/>
</dbReference>
<dbReference type="InterPro" id="IPR036259">
    <property type="entry name" value="MFS_trans_sf"/>
</dbReference>
<reference evidence="6" key="2">
    <citation type="submission" date="2022-06" db="UniProtKB">
        <authorList>
            <consortium name="EnsemblMetazoa"/>
        </authorList>
    </citation>
    <scope>IDENTIFICATION</scope>
</reference>
<feature type="transmembrane region" description="Helical" evidence="5">
    <location>
        <begin position="180"/>
        <end position="200"/>
    </location>
</feature>
<evidence type="ECO:0000313" key="7">
    <source>
        <dbReference type="Proteomes" id="UP000007819"/>
    </source>
</evidence>
<dbReference type="KEGG" id="api:107882551"/>
<keyword evidence="2 5" id="KW-0812">Transmembrane</keyword>
<dbReference type="EnsemblMetazoa" id="XM_016801054.2">
    <property type="protein sequence ID" value="XP_016656543.1"/>
    <property type="gene ID" value="LOC107882551"/>
</dbReference>
<dbReference type="PANTHER" id="PTHR11662:SF399">
    <property type="entry name" value="FI19708P1-RELATED"/>
    <property type="match status" value="1"/>
</dbReference>
<sequence length="314" mass="35058">MTWSVTWFIMFHHHPSDDPGVRPSELERLTTSVHPKEKLPVPWAKIVTSLPVWSVMLANFGSTVFYVVLIMYMPVYLKYTMKVDIANNGFLSTLPPLGQIAVMFTAGRCASLAQAKDWMNVSAIRKVKLEYLRSIKHPSHAIRFCRTATVRMPGYDQIENKTPFIRHGVESKCIGLSKEIVFSCIGMAVPAILLTVATAIPNSYIFYSFLVVSYSLSGSVFSGFRVSQMEMAPNFVAVITALGDIFGSLAMNLTHIAFIVTIGDSSDQMAWDKICWYLSGILVMCLVPFVLFGNSKIQSWNTPKKPEINEPIAI</sequence>
<feature type="transmembrane region" description="Helical" evidence="5">
    <location>
        <begin position="274"/>
        <end position="292"/>
    </location>
</feature>
<proteinExistence type="predicted"/>
<dbReference type="AlphaFoldDB" id="A0A8R2H5K6"/>
<evidence type="ECO:0000313" key="6">
    <source>
        <dbReference type="EnsemblMetazoa" id="XP_016656543.1"/>
    </source>
</evidence>
<reference evidence="7" key="1">
    <citation type="submission" date="2010-06" db="EMBL/GenBank/DDBJ databases">
        <authorList>
            <person name="Jiang H."/>
            <person name="Abraham K."/>
            <person name="Ali S."/>
            <person name="Alsbrooks S.L."/>
            <person name="Anim B.N."/>
            <person name="Anosike U.S."/>
            <person name="Attaway T."/>
            <person name="Bandaranaike D.P."/>
            <person name="Battles P.K."/>
            <person name="Bell S.N."/>
            <person name="Bell A.V."/>
            <person name="Beltran B."/>
            <person name="Bickham C."/>
            <person name="Bustamante Y."/>
            <person name="Caleb T."/>
            <person name="Canada A."/>
            <person name="Cardenas V."/>
            <person name="Carter K."/>
            <person name="Chacko J."/>
            <person name="Chandrabose M.N."/>
            <person name="Chavez D."/>
            <person name="Chavez A."/>
            <person name="Chen L."/>
            <person name="Chu H.-S."/>
            <person name="Claassen K.J."/>
            <person name="Cockrell R."/>
            <person name="Collins M."/>
            <person name="Cooper J.A."/>
            <person name="Cree A."/>
            <person name="Curry S.M."/>
            <person name="Da Y."/>
            <person name="Dao M.D."/>
            <person name="Das B."/>
            <person name="Davila M.-L."/>
            <person name="Davy-Carroll L."/>
            <person name="Denson S."/>
            <person name="Dinh H."/>
            <person name="Ebong V.E."/>
            <person name="Edwards J.R."/>
            <person name="Egan A."/>
            <person name="El-Daye J."/>
            <person name="Escobedo L."/>
            <person name="Fernandez S."/>
            <person name="Fernando P.R."/>
            <person name="Flagg N."/>
            <person name="Forbes L.D."/>
            <person name="Fowler R.G."/>
            <person name="Fu Q."/>
            <person name="Gabisi R.A."/>
            <person name="Ganer J."/>
            <person name="Garbino Pronczuk A."/>
            <person name="Garcia R.M."/>
            <person name="Garner T."/>
            <person name="Garrett T.E."/>
            <person name="Gonzalez D.A."/>
            <person name="Hamid H."/>
            <person name="Hawkins E.S."/>
            <person name="Hirani K."/>
            <person name="Hogues M.E."/>
            <person name="Hollins B."/>
            <person name="Hsiao C.-H."/>
            <person name="Jabil R."/>
            <person name="James M.L."/>
            <person name="Jhangiani S.N."/>
            <person name="Johnson B."/>
            <person name="Johnson Q."/>
            <person name="Joshi V."/>
            <person name="Kalu J.B."/>
            <person name="Kam C."/>
            <person name="Kashfia A."/>
            <person name="Keebler J."/>
            <person name="Kisamo H."/>
            <person name="Kovar C.L."/>
            <person name="Lago L.A."/>
            <person name="Lai C.-Y."/>
            <person name="Laidlaw J."/>
            <person name="Lara F."/>
            <person name="Le T.-K."/>
            <person name="Lee S.L."/>
            <person name="Legall F.H."/>
            <person name="Lemon S.J."/>
            <person name="Lewis L.R."/>
            <person name="Li B."/>
            <person name="Liu Y."/>
            <person name="Liu Y.-S."/>
            <person name="Lopez J."/>
            <person name="Lozado R.J."/>
            <person name="Lu J."/>
            <person name="Madu R.C."/>
            <person name="Maheshwari M."/>
            <person name="Maheshwari R."/>
            <person name="Malloy K."/>
            <person name="Martinez E."/>
            <person name="Mathew T."/>
            <person name="Mercado I.C."/>
            <person name="Mercado C."/>
            <person name="Meyer B."/>
            <person name="Montgomery K."/>
            <person name="Morgan M.B."/>
            <person name="Munidasa M."/>
            <person name="Nazareth L.V."/>
            <person name="Nelson J."/>
            <person name="Ng B.M."/>
            <person name="Nguyen N.B."/>
            <person name="Nguyen P.Q."/>
            <person name="Nguyen T."/>
            <person name="Obregon M."/>
            <person name="Okwuonu G.O."/>
            <person name="Onwere C.G."/>
            <person name="Orozco G."/>
            <person name="Parra A."/>
            <person name="Patel S."/>
            <person name="Patil S."/>
            <person name="Perez A."/>
            <person name="Perez Y."/>
            <person name="Pham C."/>
            <person name="Primus E.L."/>
            <person name="Pu L.-L."/>
            <person name="Puazo M."/>
            <person name="Qin X."/>
            <person name="Quiroz J.B."/>
            <person name="Reese J."/>
            <person name="Richards S."/>
            <person name="Rives C.M."/>
            <person name="Robberts R."/>
            <person name="Ruiz S.J."/>
            <person name="Ruiz M.J."/>
            <person name="Santibanez J."/>
            <person name="Schneider B.W."/>
            <person name="Sisson I."/>
            <person name="Smith M."/>
            <person name="Sodergren E."/>
            <person name="Song X.-Z."/>
            <person name="Song B.B."/>
            <person name="Summersgill H."/>
            <person name="Thelus R."/>
            <person name="Thornton R.D."/>
            <person name="Trejos Z.Y."/>
            <person name="Usmani K."/>
            <person name="Vattathil S."/>
            <person name="Villasana D."/>
            <person name="Walker D.L."/>
            <person name="Wang S."/>
            <person name="Wang K."/>
            <person name="White C.S."/>
            <person name="Williams A.C."/>
            <person name="Williamson J."/>
            <person name="Wilson K."/>
            <person name="Woghiren I.O."/>
            <person name="Woodworth J.R."/>
            <person name="Worley K.C."/>
            <person name="Wright R.A."/>
            <person name="Wu W."/>
            <person name="Young L."/>
            <person name="Zhang L."/>
            <person name="Zhang J."/>
            <person name="Zhu Y."/>
            <person name="Muzny D.M."/>
            <person name="Weinstock G."/>
            <person name="Gibbs R.A."/>
        </authorList>
    </citation>
    <scope>NUCLEOTIDE SEQUENCE [LARGE SCALE GENOMIC DNA]</scope>
    <source>
        <strain evidence="7">LSR1</strain>
    </source>
</reference>
<keyword evidence="4 5" id="KW-0472">Membrane</keyword>
<dbReference type="RefSeq" id="XP_016656543.1">
    <property type="nucleotide sequence ID" value="XM_016801054.2"/>
</dbReference>
<evidence type="ECO:0000256" key="3">
    <source>
        <dbReference type="ARBA" id="ARBA00022989"/>
    </source>
</evidence>
<evidence type="ECO:0000256" key="1">
    <source>
        <dbReference type="ARBA" id="ARBA00004141"/>
    </source>
</evidence>
<evidence type="ECO:0000256" key="4">
    <source>
        <dbReference type="ARBA" id="ARBA00023136"/>
    </source>
</evidence>
<evidence type="ECO:0000256" key="5">
    <source>
        <dbReference type="SAM" id="Phobius"/>
    </source>
</evidence>
<evidence type="ECO:0000256" key="2">
    <source>
        <dbReference type="ARBA" id="ARBA00022692"/>
    </source>
</evidence>
<comment type="subcellular location">
    <subcellularLocation>
        <location evidence="1">Membrane</location>
        <topology evidence="1">Multi-pass membrane protein</topology>
    </subcellularLocation>
</comment>
<dbReference type="InterPro" id="IPR050382">
    <property type="entry name" value="MFS_Na/Anion_cotransporter"/>
</dbReference>
<protein>
    <submittedName>
        <fullName evidence="6">Uncharacterized protein</fullName>
    </submittedName>
</protein>
<keyword evidence="3 5" id="KW-1133">Transmembrane helix</keyword>
<name>A0A8R2H5K6_ACYPI</name>
<dbReference type="OrthoDB" id="2985014at2759"/>
<dbReference type="Proteomes" id="UP000007819">
    <property type="component" value="Chromosome X"/>
</dbReference>
<dbReference type="SUPFAM" id="SSF103473">
    <property type="entry name" value="MFS general substrate transporter"/>
    <property type="match status" value="2"/>
</dbReference>
<accession>A0A8R2H5K6</accession>
<feature type="transmembrane region" description="Helical" evidence="5">
    <location>
        <begin position="206"/>
        <end position="224"/>
    </location>
</feature>
<dbReference type="PANTHER" id="PTHR11662">
    <property type="entry name" value="SOLUTE CARRIER FAMILY 17"/>
    <property type="match status" value="1"/>
</dbReference>
<organism evidence="6 7">
    <name type="scientific">Acyrthosiphon pisum</name>
    <name type="common">Pea aphid</name>
    <dbReference type="NCBI Taxonomy" id="7029"/>
    <lineage>
        <taxon>Eukaryota</taxon>
        <taxon>Metazoa</taxon>
        <taxon>Ecdysozoa</taxon>
        <taxon>Arthropoda</taxon>
        <taxon>Hexapoda</taxon>
        <taxon>Insecta</taxon>
        <taxon>Pterygota</taxon>
        <taxon>Neoptera</taxon>
        <taxon>Paraneoptera</taxon>
        <taxon>Hemiptera</taxon>
        <taxon>Sternorrhyncha</taxon>
        <taxon>Aphidomorpha</taxon>
        <taxon>Aphidoidea</taxon>
        <taxon>Aphididae</taxon>
        <taxon>Macrosiphini</taxon>
        <taxon>Acyrthosiphon</taxon>
    </lineage>
</organism>
<feature type="transmembrane region" description="Helical" evidence="5">
    <location>
        <begin position="236"/>
        <end position="262"/>
    </location>
</feature>
<feature type="transmembrane region" description="Helical" evidence="5">
    <location>
        <begin position="50"/>
        <end position="72"/>
    </location>
</feature>
<dbReference type="GeneID" id="107882551"/>
<keyword evidence="7" id="KW-1185">Reference proteome</keyword>